<evidence type="ECO:0000313" key="1">
    <source>
        <dbReference type="EMBL" id="GIY33316.1"/>
    </source>
</evidence>
<dbReference type="Proteomes" id="UP001054945">
    <property type="component" value="Unassembled WGS sequence"/>
</dbReference>
<protein>
    <submittedName>
        <fullName evidence="1">Uncharacterized protein</fullName>
    </submittedName>
</protein>
<reference evidence="1 2" key="1">
    <citation type="submission" date="2021-06" db="EMBL/GenBank/DDBJ databases">
        <title>Caerostris extrusa draft genome.</title>
        <authorList>
            <person name="Kono N."/>
            <person name="Arakawa K."/>
        </authorList>
    </citation>
    <scope>NUCLEOTIDE SEQUENCE [LARGE SCALE GENOMIC DNA]</scope>
</reference>
<organism evidence="1 2">
    <name type="scientific">Caerostris extrusa</name>
    <name type="common">Bark spider</name>
    <name type="synonym">Caerostris bankana</name>
    <dbReference type="NCBI Taxonomy" id="172846"/>
    <lineage>
        <taxon>Eukaryota</taxon>
        <taxon>Metazoa</taxon>
        <taxon>Ecdysozoa</taxon>
        <taxon>Arthropoda</taxon>
        <taxon>Chelicerata</taxon>
        <taxon>Arachnida</taxon>
        <taxon>Araneae</taxon>
        <taxon>Araneomorphae</taxon>
        <taxon>Entelegynae</taxon>
        <taxon>Araneoidea</taxon>
        <taxon>Araneidae</taxon>
        <taxon>Caerostris</taxon>
    </lineage>
</organism>
<comment type="caution">
    <text evidence="1">The sequence shown here is derived from an EMBL/GenBank/DDBJ whole genome shotgun (WGS) entry which is preliminary data.</text>
</comment>
<dbReference type="EMBL" id="BPLR01009623">
    <property type="protein sequence ID" value="GIY33316.1"/>
    <property type="molecule type" value="Genomic_DNA"/>
</dbReference>
<proteinExistence type="predicted"/>
<accession>A0AAV4SJC6</accession>
<gene>
    <name evidence="1" type="ORF">CEXT_742131</name>
</gene>
<evidence type="ECO:0000313" key="2">
    <source>
        <dbReference type="Proteomes" id="UP001054945"/>
    </source>
</evidence>
<keyword evidence="2" id="KW-1185">Reference proteome</keyword>
<sequence>MANDCPANADGRKIQRLSPEKIIRRRSQRSLIKKVLHLPKCQSFPEAPGKLGPFFKGGISRRNIQRFPIYCVLYVWRSVLENG</sequence>
<name>A0AAV4SJC6_CAEEX</name>
<dbReference type="AlphaFoldDB" id="A0AAV4SJC6"/>